<dbReference type="PROSITE" id="PS51257">
    <property type="entry name" value="PROKAR_LIPOPROTEIN"/>
    <property type="match status" value="1"/>
</dbReference>
<sequence length="154" mass="15808">MLTRRALGAVLSSTLLTVPVLAGCSSPTPEYQPPPGALVAGTAQVTVNGRDAGTTDSVQCDPAGTLMMVSTGDPHDPESSGISATISNEDGLVVREVGIRDLGGFTGSYNQGLGGDAEVTMTGRTYDIRGTADGFHTENPSFRTTGDFQIKVAC</sequence>
<accession>K0UQ45</accession>
<evidence type="ECO:0000256" key="3">
    <source>
        <dbReference type="ARBA" id="ARBA00023136"/>
    </source>
</evidence>
<dbReference type="GO" id="GO:0016020">
    <property type="term" value="C:membrane"/>
    <property type="evidence" value="ECO:0007669"/>
    <property type="project" value="InterPro"/>
</dbReference>
<dbReference type="EMBL" id="ALQA01000023">
    <property type="protein sequence ID" value="EJZ09272.1"/>
    <property type="molecule type" value="Genomic_DNA"/>
</dbReference>
<protein>
    <submittedName>
        <fullName evidence="7">Uncharacterized protein</fullName>
    </submittedName>
</protein>
<keyword evidence="2 6" id="KW-0732">Signal</keyword>
<dbReference type="InterPro" id="IPR008691">
    <property type="entry name" value="LpqH"/>
</dbReference>
<dbReference type="AlphaFoldDB" id="K0UQ45"/>
<comment type="caution">
    <text evidence="7">The sequence shown here is derived from an EMBL/GenBank/DDBJ whole genome shotgun (WGS) entry which is preliminary data.</text>
</comment>
<dbReference type="RefSeq" id="WP_003931222.1">
    <property type="nucleotide sequence ID" value="NZ_JH814693.1"/>
</dbReference>
<dbReference type="Proteomes" id="UP000006072">
    <property type="component" value="Unassembled WGS sequence"/>
</dbReference>
<keyword evidence="4" id="KW-0564">Palmitate</keyword>
<dbReference type="eggNOG" id="ENOG5032I9D">
    <property type="taxonomic scope" value="Bacteria"/>
</dbReference>
<feature type="signal peptide" evidence="6">
    <location>
        <begin position="1"/>
        <end position="22"/>
    </location>
</feature>
<evidence type="ECO:0000256" key="1">
    <source>
        <dbReference type="ARBA" id="ARBA00022475"/>
    </source>
</evidence>
<evidence type="ECO:0000256" key="4">
    <source>
        <dbReference type="ARBA" id="ARBA00023139"/>
    </source>
</evidence>
<name>K0UQ45_MYCVA</name>
<evidence type="ECO:0000256" key="5">
    <source>
        <dbReference type="ARBA" id="ARBA00023288"/>
    </source>
</evidence>
<evidence type="ECO:0000313" key="8">
    <source>
        <dbReference type="Proteomes" id="UP000006072"/>
    </source>
</evidence>
<proteinExistence type="predicted"/>
<dbReference type="Pfam" id="PF05481">
    <property type="entry name" value="Myco_19_kDa"/>
    <property type="match status" value="1"/>
</dbReference>
<keyword evidence="1" id="KW-1003">Cell membrane</keyword>
<keyword evidence="3" id="KW-0472">Membrane</keyword>
<evidence type="ECO:0000256" key="6">
    <source>
        <dbReference type="SAM" id="SignalP"/>
    </source>
</evidence>
<reference evidence="7 8" key="1">
    <citation type="journal article" date="2012" name="J. Bacteriol.">
        <title>Complete Genome Sequence of Mycobacterium vaccae Type Strain ATCC 25954.</title>
        <authorList>
            <person name="Ho Y.S."/>
            <person name="Adroub S.A."/>
            <person name="Abadi M."/>
            <person name="Al Alwan B."/>
            <person name="Alkhateeb R."/>
            <person name="Gao G."/>
            <person name="Ragab A."/>
            <person name="Ali S."/>
            <person name="van Soolingen D."/>
            <person name="Bitter W."/>
            <person name="Pain A."/>
            <person name="Abdallah A.M."/>
        </authorList>
    </citation>
    <scope>NUCLEOTIDE SEQUENCE [LARGE SCALE GENOMIC DNA]</scope>
    <source>
        <strain evidence="7 8">ATCC 25954</strain>
    </source>
</reference>
<keyword evidence="5" id="KW-0449">Lipoprotein</keyword>
<dbReference type="HOGENOM" id="CLU_131476_1_0_11"/>
<keyword evidence="8" id="KW-1185">Reference proteome</keyword>
<organism evidence="7 8">
    <name type="scientific">Mycolicibacterium vaccae ATCC 25954</name>
    <dbReference type="NCBI Taxonomy" id="1194972"/>
    <lineage>
        <taxon>Bacteria</taxon>
        <taxon>Bacillati</taxon>
        <taxon>Actinomycetota</taxon>
        <taxon>Actinomycetes</taxon>
        <taxon>Mycobacteriales</taxon>
        <taxon>Mycobacteriaceae</taxon>
        <taxon>Mycolicibacterium</taxon>
    </lineage>
</organism>
<evidence type="ECO:0000313" key="7">
    <source>
        <dbReference type="EMBL" id="EJZ09272.1"/>
    </source>
</evidence>
<feature type="chain" id="PRO_5003838677" evidence="6">
    <location>
        <begin position="23"/>
        <end position="154"/>
    </location>
</feature>
<dbReference type="PATRIC" id="fig|1194972.3.peg.2572"/>
<gene>
    <name evidence="7" type="ORF">MVAC_12853</name>
</gene>
<evidence type="ECO:0000256" key="2">
    <source>
        <dbReference type="ARBA" id="ARBA00022729"/>
    </source>
</evidence>